<name>A0A927CY93_9BACI</name>
<dbReference type="RefSeq" id="WP_190997440.1">
    <property type="nucleotide sequence ID" value="NZ_JACXSI010000012.1"/>
</dbReference>
<gene>
    <name evidence="1" type="ORF">IEO70_05905</name>
</gene>
<dbReference type="Proteomes" id="UP000602076">
    <property type="component" value="Unassembled WGS sequence"/>
</dbReference>
<evidence type="ECO:0000313" key="1">
    <source>
        <dbReference type="EMBL" id="MBD3107895.1"/>
    </source>
</evidence>
<sequence>MTTNTNQSALAYVRVVVGNEGKVVHICPNTLYHPSLEEKTELQHILDNGALQQLDPKYNDVQVLVLFQKDKEQPGIQIVNTILVQEGFKEFWRERITQKLEGSSNSLRDEVYINDRINHWEECYNENFVPTRKISNL</sequence>
<proteinExistence type="predicted"/>
<dbReference type="AlphaFoldDB" id="A0A927CY93"/>
<dbReference type="EMBL" id="JACXSI010000012">
    <property type="protein sequence ID" value="MBD3107895.1"/>
    <property type="molecule type" value="Genomic_DNA"/>
</dbReference>
<comment type="caution">
    <text evidence="1">The sequence shown here is derived from an EMBL/GenBank/DDBJ whole genome shotgun (WGS) entry which is preliminary data.</text>
</comment>
<accession>A0A927CY93</accession>
<organism evidence="1 2">
    <name type="scientific">Peribacillus faecalis</name>
    <dbReference type="NCBI Taxonomy" id="2772559"/>
    <lineage>
        <taxon>Bacteria</taxon>
        <taxon>Bacillati</taxon>
        <taxon>Bacillota</taxon>
        <taxon>Bacilli</taxon>
        <taxon>Bacillales</taxon>
        <taxon>Bacillaceae</taxon>
        <taxon>Peribacillus</taxon>
    </lineage>
</organism>
<protein>
    <submittedName>
        <fullName evidence="1">Uncharacterized protein</fullName>
    </submittedName>
</protein>
<evidence type="ECO:0000313" key="2">
    <source>
        <dbReference type="Proteomes" id="UP000602076"/>
    </source>
</evidence>
<reference evidence="1" key="1">
    <citation type="submission" date="2020-09" db="EMBL/GenBank/DDBJ databases">
        <title>Bacillus faecalis sp. nov., a moderately halophilic bacterium isolated from cow faeces.</title>
        <authorList>
            <person name="Jiang L."/>
            <person name="Lee J."/>
        </authorList>
    </citation>
    <scope>NUCLEOTIDE SEQUENCE</scope>
    <source>
        <strain evidence="1">AGMB 02131</strain>
    </source>
</reference>
<keyword evidence="2" id="KW-1185">Reference proteome</keyword>